<dbReference type="STRING" id="767452.AVL62_01070"/>
<name>A0A0W8I5S4_9MICO</name>
<organism evidence="6 7">
    <name type="scientific">Serinicoccus chungangensis</name>
    <dbReference type="NCBI Taxonomy" id="767452"/>
    <lineage>
        <taxon>Bacteria</taxon>
        <taxon>Bacillati</taxon>
        <taxon>Actinomycetota</taxon>
        <taxon>Actinomycetes</taxon>
        <taxon>Micrococcales</taxon>
        <taxon>Ornithinimicrobiaceae</taxon>
        <taxon>Serinicoccus</taxon>
    </lineage>
</organism>
<keyword evidence="4" id="KW-0460">Magnesium</keyword>
<evidence type="ECO:0000256" key="2">
    <source>
        <dbReference type="ARBA" id="ARBA00022723"/>
    </source>
</evidence>
<keyword evidence="3" id="KW-0378">Hydrolase</keyword>
<accession>A0A0W8I5S4</accession>
<dbReference type="InterPro" id="IPR041705">
    <property type="entry name" value="PIN_Sll0205"/>
</dbReference>
<dbReference type="OrthoDB" id="9798990at2"/>
<dbReference type="Proteomes" id="UP000054837">
    <property type="component" value="Unassembled WGS sequence"/>
</dbReference>
<dbReference type="InterPro" id="IPR052919">
    <property type="entry name" value="TA_system_RNase"/>
</dbReference>
<protein>
    <recommendedName>
        <fullName evidence="5">PIN domain-containing protein</fullName>
    </recommendedName>
</protein>
<dbReference type="EMBL" id="LQBL01000028">
    <property type="protein sequence ID" value="KUG53422.1"/>
    <property type="molecule type" value="Genomic_DNA"/>
</dbReference>
<keyword evidence="1" id="KW-0540">Nuclease</keyword>
<proteinExistence type="predicted"/>
<evidence type="ECO:0000256" key="3">
    <source>
        <dbReference type="ARBA" id="ARBA00022801"/>
    </source>
</evidence>
<keyword evidence="2" id="KW-0479">Metal-binding</keyword>
<reference evidence="6 7" key="1">
    <citation type="submission" date="2015-12" db="EMBL/GenBank/DDBJ databases">
        <title>Serinicoccus chungangenesis strain CD08_5 genome sequencing and assembly.</title>
        <authorList>
            <person name="Chander A.M."/>
            <person name="Kaur G."/>
            <person name="Nair G.R."/>
            <person name="Dhawan D.K."/>
            <person name="Kochhar R.K."/>
            <person name="Mayilraj S."/>
            <person name="Bhadada S.K."/>
        </authorList>
    </citation>
    <scope>NUCLEOTIDE SEQUENCE [LARGE SCALE GENOMIC DNA]</scope>
    <source>
        <strain evidence="6 7">CD08_5</strain>
    </source>
</reference>
<dbReference type="PANTHER" id="PTHR36173:SF2">
    <property type="entry name" value="RIBONUCLEASE VAPC16"/>
    <property type="match status" value="1"/>
</dbReference>
<dbReference type="SUPFAM" id="SSF88723">
    <property type="entry name" value="PIN domain-like"/>
    <property type="match status" value="1"/>
</dbReference>
<dbReference type="Gene3D" id="3.40.50.1010">
    <property type="entry name" value="5'-nuclease"/>
    <property type="match status" value="1"/>
</dbReference>
<dbReference type="GO" id="GO:0004518">
    <property type="term" value="F:nuclease activity"/>
    <property type="evidence" value="ECO:0007669"/>
    <property type="project" value="UniProtKB-KW"/>
</dbReference>
<evidence type="ECO:0000313" key="6">
    <source>
        <dbReference type="EMBL" id="KUG53422.1"/>
    </source>
</evidence>
<evidence type="ECO:0000259" key="5">
    <source>
        <dbReference type="Pfam" id="PF01850"/>
    </source>
</evidence>
<evidence type="ECO:0000256" key="4">
    <source>
        <dbReference type="ARBA" id="ARBA00022842"/>
    </source>
</evidence>
<dbReference type="RefSeq" id="WP_058891430.1">
    <property type="nucleotide sequence ID" value="NZ_LQBL01000028.1"/>
</dbReference>
<dbReference type="AlphaFoldDB" id="A0A0W8I5S4"/>
<dbReference type="GO" id="GO:0046872">
    <property type="term" value="F:metal ion binding"/>
    <property type="evidence" value="ECO:0007669"/>
    <property type="project" value="UniProtKB-KW"/>
</dbReference>
<dbReference type="CDD" id="cd09872">
    <property type="entry name" value="PIN_Sll0205-like"/>
    <property type="match status" value="1"/>
</dbReference>
<keyword evidence="7" id="KW-1185">Reference proteome</keyword>
<evidence type="ECO:0000313" key="7">
    <source>
        <dbReference type="Proteomes" id="UP000054837"/>
    </source>
</evidence>
<sequence>MRLLLDTNVVIWLLLGERRSVPQDVADTLASPSSSVIVSAASVWEIAIKRSLGKLRIDGDWYRALMGLDLEHLPVSAEHAHGVQDLPWHHRDPFDRILLAQSLVEACTLVTADRTLDAYEAPTWWGGPIP</sequence>
<dbReference type="PANTHER" id="PTHR36173">
    <property type="entry name" value="RIBONUCLEASE VAPC16-RELATED"/>
    <property type="match status" value="1"/>
</dbReference>
<dbReference type="GO" id="GO:0016787">
    <property type="term" value="F:hydrolase activity"/>
    <property type="evidence" value="ECO:0007669"/>
    <property type="project" value="UniProtKB-KW"/>
</dbReference>
<feature type="domain" description="PIN" evidence="5">
    <location>
        <begin position="4"/>
        <end position="119"/>
    </location>
</feature>
<dbReference type="InterPro" id="IPR002716">
    <property type="entry name" value="PIN_dom"/>
</dbReference>
<gene>
    <name evidence="6" type="ORF">AVL62_01070</name>
</gene>
<comment type="caution">
    <text evidence="6">The sequence shown here is derived from an EMBL/GenBank/DDBJ whole genome shotgun (WGS) entry which is preliminary data.</text>
</comment>
<dbReference type="InterPro" id="IPR029060">
    <property type="entry name" value="PIN-like_dom_sf"/>
</dbReference>
<evidence type="ECO:0000256" key="1">
    <source>
        <dbReference type="ARBA" id="ARBA00022722"/>
    </source>
</evidence>
<dbReference type="Pfam" id="PF01850">
    <property type="entry name" value="PIN"/>
    <property type="match status" value="1"/>
</dbReference>